<evidence type="ECO:0000313" key="4">
    <source>
        <dbReference type="Proteomes" id="UP000231542"/>
    </source>
</evidence>
<organism evidence="3 4">
    <name type="scientific">Candidatus Kerfeldbacteria bacterium CG08_land_8_20_14_0_20_40_16</name>
    <dbReference type="NCBI Taxonomy" id="2014244"/>
    <lineage>
        <taxon>Bacteria</taxon>
        <taxon>Candidatus Kerfeldiibacteriota</taxon>
    </lineage>
</organism>
<dbReference type="PANTHER" id="PTHR46401">
    <property type="entry name" value="GLYCOSYLTRANSFERASE WBBK-RELATED"/>
    <property type="match status" value="1"/>
</dbReference>
<accession>A0A2H0YX42</accession>
<reference evidence="3 4" key="1">
    <citation type="submission" date="2017-09" db="EMBL/GenBank/DDBJ databases">
        <title>Depth-based differentiation of microbial function through sediment-hosted aquifers and enrichment of novel symbionts in the deep terrestrial subsurface.</title>
        <authorList>
            <person name="Probst A.J."/>
            <person name="Ladd B."/>
            <person name="Jarett J.K."/>
            <person name="Geller-Mcgrath D.E."/>
            <person name="Sieber C.M."/>
            <person name="Emerson J.B."/>
            <person name="Anantharaman K."/>
            <person name="Thomas B.C."/>
            <person name="Malmstrom R."/>
            <person name="Stieglmeier M."/>
            <person name="Klingl A."/>
            <person name="Woyke T."/>
            <person name="Ryan C.M."/>
            <person name="Banfield J.F."/>
        </authorList>
    </citation>
    <scope>NUCLEOTIDE SEQUENCE [LARGE SCALE GENOMIC DNA]</scope>
    <source>
        <strain evidence="3">CG08_land_8_20_14_0_20_40_16</strain>
    </source>
</reference>
<dbReference type="GO" id="GO:0016757">
    <property type="term" value="F:glycosyltransferase activity"/>
    <property type="evidence" value="ECO:0007669"/>
    <property type="project" value="InterPro"/>
</dbReference>
<dbReference type="SUPFAM" id="SSF53756">
    <property type="entry name" value="UDP-Glycosyltransferase/glycogen phosphorylase"/>
    <property type="match status" value="1"/>
</dbReference>
<sequence length="369" mass="42745">MNILLQSRVDLLEKPGGDTTQILKTAEYLKKLGISVDISTKLEEDLQNYDLVHLFNITRPQETYLQYLNAKKQNKLVVLTPIYQNFDEWDEKGRYGMQKYFMKLVKNKNCKEIIKTFLRIFSDNKQWEPFVTQLKIGFTQQQKEILASVNLLLPNSEMEMRKIEQDFGIKNSYQIVPNGVEMDFSDSKPDGFINKYQLENFVLCVANFTSIKNHLNLIKASDNTNFILVLIGKPQKAHKKYFQLIKKMVEKNKRIVLLKNISQDELKSAYAAAKVHILPSWFETCGLVSLEAGLAGCNVVSTDRGYAKEYLKDFAWYCNPADTNSIRDVVLKAYHAPRSDKLKNYILKNFSWEKTAQKTLTVYNELVKS</sequence>
<gene>
    <name evidence="3" type="ORF">COT24_04545</name>
</gene>
<evidence type="ECO:0000256" key="1">
    <source>
        <dbReference type="ARBA" id="ARBA00022679"/>
    </source>
</evidence>
<dbReference type="Proteomes" id="UP000231542">
    <property type="component" value="Unassembled WGS sequence"/>
</dbReference>
<dbReference type="EMBL" id="PEXU01000049">
    <property type="protein sequence ID" value="PIS42302.1"/>
    <property type="molecule type" value="Genomic_DNA"/>
</dbReference>
<evidence type="ECO:0000313" key="3">
    <source>
        <dbReference type="EMBL" id="PIS42302.1"/>
    </source>
</evidence>
<comment type="caution">
    <text evidence="3">The sequence shown here is derived from an EMBL/GenBank/DDBJ whole genome shotgun (WGS) entry which is preliminary data.</text>
</comment>
<dbReference type="AlphaFoldDB" id="A0A2H0YX42"/>
<feature type="domain" description="Glycosyl transferase family 1" evidence="2">
    <location>
        <begin position="195"/>
        <end position="340"/>
    </location>
</feature>
<dbReference type="Gene3D" id="3.40.50.2000">
    <property type="entry name" value="Glycogen Phosphorylase B"/>
    <property type="match status" value="2"/>
</dbReference>
<evidence type="ECO:0000259" key="2">
    <source>
        <dbReference type="Pfam" id="PF00534"/>
    </source>
</evidence>
<dbReference type="InterPro" id="IPR001296">
    <property type="entry name" value="Glyco_trans_1"/>
</dbReference>
<keyword evidence="1 3" id="KW-0808">Transferase</keyword>
<dbReference type="PANTHER" id="PTHR46401:SF2">
    <property type="entry name" value="GLYCOSYLTRANSFERASE WBBK-RELATED"/>
    <property type="match status" value="1"/>
</dbReference>
<dbReference type="GO" id="GO:0009103">
    <property type="term" value="P:lipopolysaccharide biosynthetic process"/>
    <property type="evidence" value="ECO:0007669"/>
    <property type="project" value="TreeGrafter"/>
</dbReference>
<dbReference type="Pfam" id="PF00534">
    <property type="entry name" value="Glycos_transf_1"/>
    <property type="match status" value="1"/>
</dbReference>
<protein>
    <submittedName>
        <fullName evidence="3">Glycosyl transferase family 1</fullName>
    </submittedName>
</protein>
<name>A0A2H0YX42_9BACT</name>
<proteinExistence type="predicted"/>